<dbReference type="GO" id="GO:0006914">
    <property type="term" value="P:autophagy"/>
    <property type="evidence" value="ECO:0007669"/>
    <property type="project" value="UniProtKB-KW"/>
</dbReference>
<evidence type="ECO:0000256" key="2">
    <source>
        <dbReference type="ARBA" id="ARBA00010883"/>
    </source>
</evidence>
<dbReference type="AlphaFoldDB" id="A0A0H5C1S7"/>
<feature type="compositionally biased region" description="Low complexity" evidence="9">
    <location>
        <begin position="21"/>
        <end position="40"/>
    </location>
</feature>
<evidence type="ECO:0000313" key="12">
    <source>
        <dbReference type="Proteomes" id="UP000038830"/>
    </source>
</evidence>
<organism evidence="11 12">
    <name type="scientific">Cyberlindnera jadinii (strain ATCC 18201 / CBS 1600 / BCRC 20928 / JCM 3617 / NBRC 0987 / NRRL Y-1542)</name>
    <name type="common">Torula yeast</name>
    <name type="synonym">Candida utilis</name>
    <dbReference type="NCBI Taxonomy" id="983966"/>
    <lineage>
        <taxon>Eukaryota</taxon>
        <taxon>Fungi</taxon>
        <taxon>Dikarya</taxon>
        <taxon>Ascomycota</taxon>
        <taxon>Saccharomycotina</taxon>
        <taxon>Saccharomycetes</taxon>
        <taxon>Phaffomycetales</taxon>
        <taxon>Phaffomycetaceae</taxon>
        <taxon>Cyberlindnera</taxon>
    </lineage>
</organism>
<feature type="compositionally biased region" description="Polar residues" evidence="9">
    <location>
        <begin position="10"/>
        <end position="20"/>
    </location>
</feature>
<keyword evidence="6" id="KW-0072">Autophagy</keyword>
<dbReference type="GO" id="GO:0015031">
    <property type="term" value="P:protein transport"/>
    <property type="evidence" value="ECO:0007669"/>
    <property type="project" value="UniProtKB-KW"/>
</dbReference>
<dbReference type="PANTHER" id="PTHR46979:SF2">
    <property type="entry name" value="SORTING NEXIN-41"/>
    <property type="match status" value="1"/>
</dbReference>
<evidence type="ECO:0000256" key="5">
    <source>
        <dbReference type="ARBA" id="ARBA00022927"/>
    </source>
</evidence>
<feature type="domain" description="PX" evidence="10">
    <location>
        <begin position="134"/>
        <end position="270"/>
    </location>
</feature>
<dbReference type="GO" id="GO:0010008">
    <property type="term" value="C:endosome membrane"/>
    <property type="evidence" value="ECO:0007669"/>
    <property type="project" value="UniProtKB-SubCell"/>
</dbReference>
<dbReference type="Gene3D" id="3.30.1520.10">
    <property type="entry name" value="Phox-like domain"/>
    <property type="match status" value="1"/>
</dbReference>
<reference evidence="12" key="1">
    <citation type="journal article" date="2015" name="J. Biotechnol.">
        <title>The structure of the Cyberlindnera jadinii genome and its relation to Candida utilis analyzed by the occurrence of single nucleotide polymorphisms.</title>
        <authorList>
            <person name="Rupp O."/>
            <person name="Brinkrolf K."/>
            <person name="Buerth C."/>
            <person name="Kunigo M."/>
            <person name="Schneider J."/>
            <person name="Jaenicke S."/>
            <person name="Goesmann A."/>
            <person name="Puehler A."/>
            <person name="Jaeger K.-E."/>
            <person name="Ernst J.F."/>
        </authorList>
    </citation>
    <scope>NUCLEOTIDE SEQUENCE [LARGE SCALE GENOMIC DNA]</scope>
    <source>
        <strain evidence="12">ATCC 18201 / CBS 1600 / BCRC 20928 / JCM 3617 / NBRC 0987 / NRRL Y-1542</strain>
    </source>
</reference>
<dbReference type="Pfam" id="PF00787">
    <property type="entry name" value="PX"/>
    <property type="match status" value="1"/>
</dbReference>
<evidence type="ECO:0000256" key="1">
    <source>
        <dbReference type="ARBA" id="ARBA00004481"/>
    </source>
</evidence>
<keyword evidence="5" id="KW-0653">Protein transport</keyword>
<dbReference type="GO" id="GO:0005829">
    <property type="term" value="C:cytosol"/>
    <property type="evidence" value="ECO:0007669"/>
    <property type="project" value="GOC"/>
</dbReference>
<dbReference type="InterPro" id="IPR036871">
    <property type="entry name" value="PX_dom_sf"/>
</dbReference>
<feature type="region of interest" description="Disordered" evidence="9">
    <location>
        <begin position="1"/>
        <end position="115"/>
    </location>
</feature>
<protein>
    <recommendedName>
        <fullName evidence="10">PX domain-containing protein</fullName>
    </recommendedName>
</protein>
<dbReference type="Gene3D" id="1.20.1270.60">
    <property type="entry name" value="Arfaptin homology (AH) domain/BAR domain"/>
    <property type="match status" value="1"/>
</dbReference>
<proteinExistence type="inferred from homology"/>
<gene>
    <name evidence="11" type="ORF">BN1211_1809</name>
</gene>
<evidence type="ECO:0000256" key="4">
    <source>
        <dbReference type="ARBA" id="ARBA00022753"/>
    </source>
</evidence>
<dbReference type="SMART" id="SM00312">
    <property type="entry name" value="PX"/>
    <property type="match status" value="1"/>
</dbReference>
<evidence type="ECO:0000256" key="8">
    <source>
        <dbReference type="ARBA" id="ARBA00023136"/>
    </source>
</evidence>
<dbReference type="PROSITE" id="PS50195">
    <property type="entry name" value="PX"/>
    <property type="match status" value="1"/>
</dbReference>
<keyword evidence="8" id="KW-0472">Membrane</keyword>
<dbReference type="InterPro" id="IPR044106">
    <property type="entry name" value="PX_Snx41/Atg20"/>
</dbReference>
<evidence type="ECO:0000256" key="3">
    <source>
        <dbReference type="ARBA" id="ARBA00022448"/>
    </source>
</evidence>
<dbReference type="Proteomes" id="UP000038830">
    <property type="component" value="Unassembled WGS sequence"/>
</dbReference>
<evidence type="ECO:0000259" key="10">
    <source>
        <dbReference type="PROSITE" id="PS50195"/>
    </source>
</evidence>
<dbReference type="EMBL" id="CDQK01000002">
    <property type="protein sequence ID" value="CEP21671.1"/>
    <property type="molecule type" value="Genomic_DNA"/>
</dbReference>
<dbReference type="GO" id="GO:0032266">
    <property type="term" value="F:phosphatidylinositol-3-phosphate binding"/>
    <property type="evidence" value="ECO:0007669"/>
    <property type="project" value="UniProtKB-ARBA"/>
</dbReference>
<dbReference type="InterPro" id="IPR027267">
    <property type="entry name" value="AH/BAR_dom_sf"/>
</dbReference>
<name>A0A0H5C1S7_CYBJN</name>
<sequence>MDFEEDNNPFAGSSVWSDTFGSGSLHGSAVVGAAGSAYGHRSSVPGTDAGVDDTQQPYHSSGDRSQEEQLPPYDEHFKGLGIQDHHQTVTVGDSKERDAAAATAEGEQSEAAVGTSTAKVMTAGFTAEPLHGNYVERVVYDANGEDEQDTGEYMPYIAIEDVTTVKDRGHTAIAYVIQYGTSQVVRRYSDFDTLRKALVQLLPTVVVPHIPEKHSVMKYFLNPINAKNDIKVIAKRKRLLTVFLKRCYMIPQVRECVVFLKFVDPGVRWADVLASPPVSILPSSNLLAPPLCPTKPSPLHLLLPVPHSTSINNFKPREEDKQIDTRFKDYERIFKVYRQLTGDLTKSIKRQKRHFKGMVKDLGELGAYYNAFSLEDTYNMSFGIEKTGQAIDINYINSEAFAFKIMTTLEEPIFDFHQSSNVVLNVLKFRRLKEIQLFIVETTIRRRQARAESLQNAQEQVNRLSEVLRRNAESSPTIAEAVRRLDKGESAKISPLSKMFNAQSKSDDIVTMTDRERATEVEQIQKELVKLEDCHAVVLKDIEQVNTAVDENCTQQFLQFQKQWRALMQDFTESLLIWLKDNLKAWQDAKDEINKMQVHGSS</sequence>
<dbReference type="CDD" id="cd06867">
    <property type="entry name" value="PX_SNX41_42"/>
    <property type="match status" value="1"/>
</dbReference>
<keyword evidence="3" id="KW-0813">Transport</keyword>
<dbReference type="GO" id="GO:0042147">
    <property type="term" value="P:retrograde transport, endosome to Golgi"/>
    <property type="evidence" value="ECO:0007669"/>
    <property type="project" value="InterPro"/>
</dbReference>
<evidence type="ECO:0000313" key="11">
    <source>
        <dbReference type="EMBL" id="CEP21671.1"/>
    </source>
</evidence>
<accession>A0A0H5C1S7</accession>
<comment type="subcellular location">
    <subcellularLocation>
        <location evidence="1">Endosome membrane</location>
        <topology evidence="1">Peripheral membrane protein</topology>
    </subcellularLocation>
</comment>
<evidence type="ECO:0000256" key="6">
    <source>
        <dbReference type="ARBA" id="ARBA00023006"/>
    </source>
</evidence>
<keyword evidence="4" id="KW-0967">Endosome</keyword>
<evidence type="ECO:0000256" key="7">
    <source>
        <dbReference type="ARBA" id="ARBA00023121"/>
    </source>
</evidence>
<evidence type="ECO:0000256" key="9">
    <source>
        <dbReference type="SAM" id="MobiDB-lite"/>
    </source>
</evidence>
<dbReference type="InterPro" id="IPR001683">
    <property type="entry name" value="PX_dom"/>
</dbReference>
<feature type="compositionally biased region" description="Basic and acidic residues" evidence="9">
    <location>
        <begin position="61"/>
        <end position="99"/>
    </location>
</feature>
<dbReference type="PANTHER" id="PTHR46979">
    <property type="entry name" value="SORTING NEXIN-41"/>
    <property type="match status" value="1"/>
</dbReference>
<dbReference type="InterPro" id="IPR051079">
    <property type="entry name" value="Sorting_Nexin_Autophagy"/>
</dbReference>
<comment type="similarity">
    <text evidence="2">Belongs to the sorting nexin family.</text>
</comment>
<dbReference type="SUPFAM" id="SSF64268">
    <property type="entry name" value="PX domain"/>
    <property type="match status" value="1"/>
</dbReference>
<keyword evidence="7" id="KW-0446">Lipid-binding</keyword>